<dbReference type="AlphaFoldDB" id="A0A3D8S1I9"/>
<feature type="region of interest" description="Disordered" evidence="1">
    <location>
        <begin position="82"/>
        <end position="117"/>
    </location>
</feature>
<feature type="chain" id="PRO_5017799686" description="Aflatoxin regulatory protein domain-containing protein" evidence="2">
    <location>
        <begin position="18"/>
        <end position="228"/>
    </location>
</feature>
<reference evidence="3 4" key="1">
    <citation type="journal article" date="2018" name="IMA Fungus">
        <title>IMA Genome-F 9: Draft genome sequence of Annulohypoxylon stygium, Aspergillus mulundensis, Berkeleyomyces basicola (syn. Thielaviopsis basicola), Ceratocystis smalleyi, two Cercospora beticola strains, Coleophoma cylindrospora, Fusarium fracticaudum, Phialophora cf. hyalina, and Morchella septimelata.</title>
        <authorList>
            <person name="Wingfield B.D."/>
            <person name="Bills G.F."/>
            <person name="Dong Y."/>
            <person name="Huang W."/>
            <person name="Nel W.J."/>
            <person name="Swalarsk-Parry B.S."/>
            <person name="Vaghefi N."/>
            <person name="Wilken P.M."/>
            <person name="An Z."/>
            <person name="de Beer Z.W."/>
            <person name="De Vos L."/>
            <person name="Chen L."/>
            <person name="Duong T.A."/>
            <person name="Gao Y."/>
            <person name="Hammerbacher A."/>
            <person name="Kikkert J.R."/>
            <person name="Li Y."/>
            <person name="Li H."/>
            <person name="Li K."/>
            <person name="Li Q."/>
            <person name="Liu X."/>
            <person name="Ma X."/>
            <person name="Naidoo K."/>
            <person name="Pethybridge S.J."/>
            <person name="Sun J."/>
            <person name="Steenkamp E.T."/>
            <person name="van der Nest M.A."/>
            <person name="van Wyk S."/>
            <person name="Wingfield M.J."/>
            <person name="Xiong C."/>
            <person name="Yue Q."/>
            <person name="Zhang X."/>
        </authorList>
    </citation>
    <scope>NUCLEOTIDE SEQUENCE [LARGE SCALE GENOMIC DNA]</scope>
    <source>
        <strain evidence="3 4">BP6252</strain>
    </source>
</reference>
<evidence type="ECO:0000313" key="4">
    <source>
        <dbReference type="Proteomes" id="UP000256645"/>
    </source>
</evidence>
<organism evidence="3 4">
    <name type="scientific">Coleophoma cylindrospora</name>
    <dbReference type="NCBI Taxonomy" id="1849047"/>
    <lineage>
        <taxon>Eukaryota</taxon>
        <taxon>Fungi</taxon>
        <taxon>Dikarya</taxon>
        <taxon>Ascomycota</taxon>
        <taxon>Pezizomycotina</taxon>
        <taxon>Leotiomycetes</taxon>
        <taxon>Helotiales</taxon>
        <taxon>Dermateaceae</taxon>
        <taxon>Coleophoma</taxon>
    </lineage>
</organism>
<keyword evidence="4" id="KW-1185">Reference proteome</keyword>
<comment type="caution">
    <text evidence="3">The sequence shown here is derived from an EMBL/GenBank/DDBJ whole genome shotgun (WGS) entry which is preliminary data.</text>
</comment>
<evidence type="ECO:0000313" key="3">
    <source>
        <dbReference type="EMBL" id="RDW79951.1"/>
    </source>
</evidence>
<feature type="compositionally biased region" description="Pro residues" evidence="1">
    <location>
        <begin position="45"/>
        <end position="54"/>
    </location>
</feature>
<evidence type="ECO:0000256" key="1">
    <source>
        <dbReference type="SAM" id="MobiDB-lite"/>
    </source>
</evidence>
<name>A0A3D8S1I9_9HELO</name>
<feature type="signal peptide" evidence="2">
    <location>
        <begin position="1"/>
        <end position="17"/>
    </location>
</feature>
<feature type="compositionally biased region" description="Polar residues" evidence="1">
    <location>
        <begin position="90"/>
        <end position="117"/>
    </location>
</feature>
<protein>
    <recommendedName>
        <fullName evidence="5">Aflatoxin regulatory protein domain-containing protein</fullName>
    </recommendedName>
</protein>
<dbReference type="OrthoDB" id="432010at2759"/>
<feature type="region of interest" description="Disordered" evidence="1">
    <location>
        <begin position="24"/>
        <end position="56"/>
    </location>
</feature>
<gene>
    <name evidence="3" type="ORF">BP6252_04589</name>
</gene>
<proteinExistence type="predicted"/>
<evidence type="ECO:0008006" key="5">
    <source>
        <dbReference type="Google" id="ProtNLM"/>
    </source>
</evidence>
<dbReference type="EMBL" id="PDLM01000004">
    <property type="protein sequence ID" value="RDW79951.1"/>
    <property type="molecule type" value="Genomic_DNA"/>
</dbReference>
<accession>A0A3D8S1I9</accession>
<sequence>MLPLIFPLSFLLSAAPAQHQLAAEAEASSSNAHDENTNMSLIPISNPPQGQPPREPFHLAHHLINHLKARFGVEQPFQLHPPFSPVHRLQSPQASNEKPTLQLQHSTNDSNPPDLNPTQDLQIVPATPDDNSLDIKPTSLIDSEPLLASAFKDLRVEIGILLFQLLSTSLASRFPQLQGILKHAGEVLPLVITRVSEMRAKGVGGMAGQRHPASWAGPRGRRWGLGVA</sequence>
<keyword evidence="2" id="KW-0732">Signal</keyword>
<evidence type="ECO:0000256" key="2">
    <source>
        <dbReference type="SAM" id="SignalP"/>
    </source>
</evidence>
<dbReference type="Proteomes" id="UP000256645">
    <property type="component" value="Unassembled WGS sequence"/>
</dbReference>